<accession>A0ACC2T5I8</accession>
<protein>
    <submittedName>
        <fullName evidence="1">Uncharacterized protein</fullName>
    </submittedName>
</protein>
<organism evidence="1 2">
    <name type="scientific">Entomophthora muscae</name>
    <dbReference type="NCBI Taxonomy" id="34485"/>
    <lineage>
        <taxon>Eukaryota</taxon>
        <taxon>Fungi</taxon>
        <taxon>Fungi incertae sedis</taxon>
        <taxon>Zoopagomycota</taxon>
        <taxon>Entomophthoromycotina</taxon>
        <taxon>Entomophthoromycetes</taxon>
        <taxon>Entomophthorales</taxon>
        <taxon>Entomophthoraceae</taxon>
        <taxon>Entomophthora</taxon>
    </lineage>
</organism>
<dbReference type="EMBL" id="QTSX02003601">
    <property type="protein sequence ID" value="KAJ9069924.1"/>
    <property type="molecule type" value="Genomic_DNA"/>
</dbReference>
<comment type="caution">
    <text evidence="1">The sequence shown here is derived from an EMBL/GenBank/DDBJ whole genome shotgun (WGS) entry which is preliminary data.</text>
</comment>
<dbReference type="Proteomes" id="UP001165960">
    <property type="component" value="Unassembled WGS sequence"/>
</dbReference>
<evidence type="ECO:0000313" key="1">
    <source>
        <dbReference type="EMBL" id="KAJ9069924.1"/>
    </source>
</evidence>
<sequence length="598" mass="67032">MGWCKGEESAVRRECGCMCMTWDCEVMDGSLEGVTKASDMKSLQEIRGTLLLKSELSFEREIKLRMLKMQDFFTANSLSFPNIDAKRLEMVNVLGPKVSFGNEPEEFVMLESSIDFIAGITGSLLKHLDLTGSSFESFSLSEARDVKDIRVIRVPNVALKTLLPNLQYAESVTISNVGTKYIELGLETIAGRMDILNNKELQGIYFPSLTYVADEIRVTKNPMLAELRATRLEHGRLSIYDKLQAIEIPTTLTWSGRSHFNANQFYPTYAEAFRGLEWNQEICPKCGSTSFNVTEKTLPAINECGKVGSLFINQDSPTEVNLDNLESIEGDLKIQNYSGYLSMVSLKTISGSLSLENIDGLTENFSCSLETVGSLKFSRVSQDLRFSDLEVLDSISMAHSSMKELSGIHAIKLNLLMLYNSAMPAKFPLFTLQEVADLAVRMTAISNFEPTFSQALVVTGSFEFSESLVRTFDINFQVNGTFSLRYNPNLVTVSFLSQPSFNFYQEDPPQLRAIHFIDRTLDFNPASHPKDDRAKWTHDSRPRPTATHYIPELSRFSDPALQSQLRELKELVHPSTALYSAMVLAALVGTLLVLFYSK</sequence>
<reference evidence="1" key="1">
    <citation type="submission" date="2022-04" db="EMBL/GenBank/DDBJ databases">
        <title>Genome of the entomopathogenic fungus Entomophthora muscae.</title>
        <authorList>
            <person name="Elya C."/>
            <person name="Lovett B.R."/>
            <person name="Lee E."/>
            <person name="Macias A.M."/>
            <person name="Hajek A.E."/>
            <person name="De Bivort B.L."/>
            <person name="Kasson M.T."/>
            <person name="De Fine Licht H.H."/>
            <person name="Stajich J.E."/>
        </authorList>
    </citation>
    <scope>NUCLEOTIDE SEQUENCE</scope>
    <source>
        <strain evidence="1">Berkeley</strain>
    </source>
</reference>
<evidence type="ECO:0000313" key="2">
    <source>
        <dbReference type="Proteomes" id="UP001165960"/>
    </source>
</evidence>
<name>A0ACC2T5I8_9FUNG</name>
<proteinExistence type="predicted"/>
<gene>
    <name evidence="1" type="ORF">DSO57_1013637</name>
</gene>
<keyword evidence="2" id="KW-1185">Reference proteome</keyword>